<feature type="transmembrane region" description="Helical" evidence="13">
    <location>
        <begin position="753"/>
        <end position="773"/>
    </location>
</feature>
<evidence type="ECO:0000256" key="3">
    <source>
        <dbReference type="ARBA" id="ARBA00022630"/>
    </source>
</evidence>
<feature type="transmembrane region" description="Helical" evidence="13">
    <location>
        <begin position="1044"/>
        <end position="1068"/>
    </location>
</feature>
<evidence type="ECO:0000256" key="1">
    <source>
        <dbReference type="ARBA" id="ARBA00004141"/>
    </source>
</evidence>
<evidence type="ECO:0000256" key="9">
    <source>
        <dbReference type="ARBA" id="ARBA00023136"/>
    </source>
</evidence>
<dbReference type="InterPro" id="IPR000644">
    <property type="entry name" value="CBS_dom"/>
</dbReference>
<comment type="similarity">
    <text evidence="13">Belongs to the chloride channel (TC 2.A.49) family.</text>
</comment>
<dbReference type="InterPro" id="IPR036188">
    <property type="entry name" value="FAD/NAD-bd_sf"/>
</dbReference>
<feature type="domain" description="CBS" evidence="15">
    <location>
        <begin position="1495"/>
        <end position="1550"/>
    </location>
</feature>
<dbReference type="InterPro" id="IPR046342">
    <property type="entry name" value="CBS_dom_sf"/>
</dbReference>
<dbReference type="PRINTS" id="PR00762">
    <property type="entry name" value="CLCHANNEL"/>
</dbReference>
<dbReference type="SUPFAM" id="SSF81340">
    <property type="entry name" value="Clc chloride channel"/>
    <property type="match status" value="1"/>
</dbReference>
<gene>
    <name evidence="17" type="ORF">MCHLO_14519</name>
</gene>
<comment type="subcellular location">
    <subcellularLocation>
        <location evidence="1 13">Membrane</location>
        <topology evidence="1 13">Multi-pass membrane protein</topology>
    </subcellularLocation>
</comment>
<feature type="transmembrane region" description="Helical" evidence="13">
    <location>
        <begin position="942"/>
        <end position="963"/>
    </location>
</feature>
<dbReference type="InterPro" id="IPR030379">
    <property type="entry name" value="G_SEPTIN_dom"/>
</dbReference>
<keyword evidence="3" id="KW-0285">Flavoprotein</keyword>
<dbReference type="PROSITE" id="PS51371">
    <property type="entry name" value="CBS"/>
    <property type="match status" value="1"/>
</dbReference>
<dbReference type="Gene3D" id="3.40.50.300">
    <property type="entry name" value="P-loop containing nucleotide triphosphate hydrolases"/>
    <property type="match status" value="1"/>
</dbReference>
<dbReference type="PANTHER" id="PTHR45711:SF9">
    <property type="entry name" value="ANION_PROTON EXCHANGE TRANSPORTER GEF1"/>
    <property type="match status" value="1"/>
</dbReference>
<dbReference type="CDD" id="cd04591">
    <property type="entry name" value="CBS_pair_voltage-gated_CLC_euk_bac"/>
    <property type="match status" value="1"/>
</dbReference>
<evidence type="ECO:0000313" key="18">
    <source>
        <dbReference type="Proteomes" id="UP000815677"/>
    </source>
</evidence>
<evidence type="ECO:0000256" key="12">
    <source>
        <dbReference type="RuleBase" id="RU004560"/>
    </source>
</evidence>
<keyword evidence="12" id="KW-0342">GTP-binding</keyword>
<dbReference type="CDD" id="cd03684">
    <property type="entry name" value="ClC_3_like"/>
    <property type="match status" value="1"/>
</dbReference>
<feature type="transmembrane region" description="Helical" evidence="13">
    <location>
        <begin position="975"/>
        <end position="995"/>
    </location>
</feature>
<protein>
    <recommendedName>
        <fullName evidence="13">Chloride channel protein</fullName>
    </recommendedName>
</protein>
<dbReference type="PANTHER" id="PTHR45711">
    <property type="entry name" value="CHLORIDE CHANNEL PROTEIN"/>
    <property type="match status" value="1"/>
</dbReference>
<feature type="domain" description="Septin-type G" evidence="16">
    <location>
        <begin position="407"/>
        <end position="682"/>
    </location>
</feature>
<evidence type="ECO:0000256" key="10">
    <source>
        <dbReference type="ARBA" id="ARBA00023214"/>
    </source>
</evidence>
<keyword evidence="12" id="KW-0547">Nucleotide-binding</keyword>
<feature type="coiled-coil region" evidence="14">
    <location>
        <begin position="703"/>
        <end position="748"/>
    </location>
</feature>
<dbReference type="SMART" id="SM00116">
    <property type="entry name" value="CBS"/>
    <property type="match status" value="1"/>
</dbReference>
<keyword evidence="6 13" id="KW-1133">Transmembrane helix</keyword>
<dbReference type="PROSITE" id="PS51719">
    <property type="entry name" value="G_SEPTIN"/>
    <property type="match status" value="1"/>
</dbReference>
<dbReference type="SUPFAM" id="SSF52540">
    <property type="entry name" value="P-loop containing nucleoside triphosphate hydrolases"/>
    <property type="match status" value="1"/>
</dbReference>
<dbReference type="Gene3D" id="3.10.580.20">
    <property type="match status" value="1"/>
</dbReference>
<organism evidence="17 18">
    <name type="scientific">Mycena chlorophos</name>
    <name type="common">Agaric fungus</name>
    <name type="synonym">Agaricus chlorophos</name>
    <dbReference type="NCBI Taxonomy" id="658473"/>
    <lineage>
        <taxon>Eukaryota</taxon>
        <taxon>Fungi</taxon>
        <taxon>Dikarya</taxon>
        <taxon>Basidiomycota</taxon>
        <taxon>Agaricomycotina</taxon>
        <taxon>Agaricomycetes</taxon>
        <taxon>Agaricomycetidae</taxon>
        <taxon>Agaricales</taxon>
        <taxon>Marasmiineae</taxon>
        <taxon>Mycenaceae</taxon>
        <taxon>Mycena</taxon>
    </lineage>
</organism>
<keyword evidence="14" id="KW-0175">Coiled coil</keyword>
<evidence type="ECO:0000256" key="2">
    <source>
        <dbReference type="ARBA" id="ARBA00022448"/>
    </source>
</evidence>
<dbReference type="Pfam" id="PF00571">
    <property type="entry name" value="CBS"/>
    <property type="match status" value="1"/>
</dbReference>
<feature type="transmembrane region" description="Helical" evidence="13">
    <location>
        <begin position="1290"/>
        <end position="1314"/>
    </location>
</feature>
<evidence type="ECO:0000259" key="15">
    <source>
        <dbReference type="PROSITE" id="PS51371"/>
    </source>
</evidence>
<keyword evidence="7" id="KW-0560">Oxidoreductase</keyword>
<feature type="transmembrane region" description="Helical" evidence="13">
    <location>
        <begin position="1121"/>
        <end position="1141"/>
    </location>
</feature>
<dbReference type="Pfam" id="PF01494">
    <property type="entry name" value="FAD_binding_3"/>
    <property type="match status" value="1"/>
</dbReference>
<evidence type="ECO:0000256" key="8">
    <source>
        <dbReference type="ARBA" id="ARBA00023065"/>
    </source>
</evidence>
<dbReference type="InterPro" id="IPR014743">
    <property type="entry name" value="Cl-channel_core"/>
</dbReference>
<evidence type="ECO:0000313" key="17">
    <source>
        <dbReference type="EMBL" id="GAT58051.1"/>
    </source>
</evidence>
<feature type="transmembrane region" description="Helical" evidence="13">
    <location>
        <begin position="873"/>
        <end position="893"/>
    </location>
</feature>
<name>A0ABQ0M3Z1_MYCCL</name>
<keyword evidence="18" id="KW-1185">Reference proteome</keyword>
<evidence type="ECO:0000256" key="4">
    <source>
        <dbReference type="ARBA" id="ARBA00022692"/>
    </source>
</evidence>
<dbReference type="InterPro" id="IPR002938">
    <property type="entry name" value="FAD-bd"/>
</dbReference>
<dbReference type="Proteomes" id="UP000815677">
    <property type="component" value="Unassembled WGS sequence"/>
</dbReference>
<reference evidence="17" key="1">
    <citation type="submission" date="2014-09" db="EMBL/GenBank/DDBJ databases">
        <title>Genome sequence of the luminous mushroom Mycena chlorophos for searching fungal bioluminescence genes.</title>
        <authorList>
            <person name="Tanaka Y."/>
            <person name="Kasuga D."/>
            <person name="Oba Y."/>
            <person name="Hase S."/>
            <person name="Sato K."/>
            <person name="Oba Y."/>
            <person name="Sakakibara Y."/>
        </authorList>
    </citation>
    <scope>NUCLEOTIDE SEQUENCE</scope>
</reference>
<dbReference type="Gene3D" id="1.10.3080.10">
    <property type="entry name" value="Clc chloride channel"/>
    <property type="match status" value="1"/>
</dbReference>
<accession>A0ABQ0M3Z1</accession>
<keyword evidence="8 13" id="KW-0406">Ion transport</keyword>
<dbReference type="Pfam" id="PF00735">
    <property type="entry name" value="Septin"/>
    <property type="match status" value="1"/>
</dbReference>
<evidence type="ECO:0000256" key="13">
    <source>
        <dbReference type="RuleBase" id="RU361221"/>
    </source>
</evidence>
<evidence type="ECO:0000256" key="6">
    <source>
        <dbReference type="ARBA" id="ARBA00022989"/>
    </source>
</evidence>
<feature type="transmembrane region" description="Helical" evidence="13">
    <location>
        <begin position="1320"/>
        <end position="1341"/>
    </location>
</feature>
<dbReference type="CDD" id="cd01850">
    <property type="entry name" value="CDC_Septin"/>
    <property type="match status" value="1"/>
</dbReference>
<dbReference type="Gene3D" id="3.90.1280.20">
    <property type="match status" value="1"/>
</dbReference>
<keyword evidence="5" id="KW-0274">FAD</keyword>
<dbReference type="SUPFAM" id="SSF51905">
    <property type="entry name" value="FAD/NAD(P)-binding domain"/>
    <property type="match status" value="1"/>
</dbReference>
<dbReference type="InterPro" id="IPR027417">
    <property type="entry name" value="P-loop_NTPase"/>
</dbReference>
<keyword evidence="2 13" id="KW-0813">Transport</keyword>
<keyword evidence="4 13" id="KW-0812">Transmembrane</keyword>
<evidence type="ECO:0000256" key="5">
    <source>
        <dbReference type="ARBA" id="ARBA00022827"/>
    </source>
</evidence>
<dbReference type="InterPro" id="IPR016491">
    <property type="entry name" value="Septin"/>
</dbReference>
<feature type="transmembrane region" description="Helical" evidence="13">
    <location>
        <begin position="1153"/>
        <end position="1173"/>
    </location>
</feature>
<evidence type="ECO:0000256" key="11">
    <source>
        <dbReference type="PROSITE-ProRule" id="PRU00703"/>
    </source>
</evidence>
<keyword evidence="11" id="KW-0129">CBS domain</keyword>
<evidence type="ECO:0000259" key="16">
    <source>
        <dbReference type="PROSITE" id="PS51719"/>
    </source>
</evidence>
<comment type="similarity">
    <text evidence="12">Belongs to the TRAFAC class TrmE-Era-EngA-EngB-Septin-like GTPase superfamily. Septin GTPase family.</text>
</comment>
<proteinExistence type="inferred from homology"/>
<feature type="transmembrane region" description="Helical" evidence="13">
    <location>
        <begin position="1015"/>
        <end position="1032"/>
    </location>
</feature>
<evidence type="ECO:0000256" key="14">
    <source>
        <dbReference type="SAM" id="Coils"/>
    </source>
</evidence>
<dbReference type="Pfam" id="PF00654">
    <property type="entry name" value="Voltage_CLC"/>
    <property type="match status" value="1"/>
</dbReference>
<sequence>MASTTSSSTTTRIAIVGGGIGGLTLARILQLRKVPNISLALFESDSAESERGSFGGSLDLKQQSGQRAMREAGLYEGFLELCRPAGGQTCIMDHMGRVHLQVEGREDDLSNPEIDRAQLRGLILDSLAPGTVRWGHKATAVSRDAATGKYAIDFASGYQEKDVDLVVGADGAWSCVRPLVWPGVAPIYSGVTFVETKANIRDHPKLAARIGGGSLVAMGEGKCVMAQMSANDVLTVYTALRVPEEWARTSAVALAATEQEKLALLVEEFAGWDETALDFIRVGHNPIMRPIHALPCDSDPRTNIDNVVLLGDAAHLMSPFAGAGVNMALADAADLGEVLATGKPLAEYEKMMRERGNKVGKISAANLEMFFGEDAAKKVTEFFNSKKSPHSSTSKMPLPRRRGNKVKGVGFTLMVVGASGNGRTTFVNTLCESEVLAHKEQPSPEDAHAEENVRIKSHGVELEEEGVRIALTIVDTPGFGDNIDNEFAFQEIVNYLERQYDDILAEQSRIKRNPRFKDNRVHACLYFVSPTGHALREMDIELMRRLSPRVNVIPVIGRADSLTASELRAFKKRVMEDIDHYDIPIYNFPYDVEEDDEDTISENVELRALLPFAIIGSEEEIDIQGEPVRARIYPWGVAEVDNPEHSDFGRLRGAILSSHLNDLKMLTEDVLYETYRTEKLSRSVHSDVRDSQILPEELANQSVRLKEEQLRRDEEKLREIELRVQREINEKRQELLAKEESLRNLESRLTAQGLGRIFLYTLASKLLVVFSMCEQRSDHATPLNLLLRVMTHEPRRRRTSLPNAVLDDDELEQIRRYEDFRTIDWIQDSFLERNRRIRETRKLRSQRRGPRGEVTVSWLWTHARRLFDAGQSWFVVSLIGVCIGLNAAIISIVTEWLSDIKMGYCYDGWWLNQQFCCWEIDTEDMDGCESWHPWSTVSVARWTIYVLFAAMFSFVAAHLVRALAKYAAGSGISEIKIILAGFVMQGFLGFMTFFVKSVALPLVIASGLSVGKEGPSVHVACCIGSLVAGLFVKFRRSQSKMREVITAASAAGVAVAFGSPIGGVLFSIEEMSSTFSIKTMWRSFFCALIATFTLAAMNPFRTGKLVLFQVTYDRDWHFFEIIFFVILGIFGGLYGAFVVKFNLQVAAFRRKHLASHGVAEAVLLATLTAMIGYSNQFLRMDMTESMSILFHECGRDTAGMISSVCQVSSQWRIVNSLLLATFIRIGLVVISYGAKVPAGIFVPSMAIGATFGRMVGIMVKAMYEAYPMSGVTAVCEPGVDPCITITPGTYAFLGAAAALSGVMRITVTVVVIMFELTGALTYILPTMIVLLVTKAVGDLLGTNGIADEMIRFNGFPFLEKEDHAYNVSVSDVMRKDLYALNESGMRVKDLEATLAATNFKGFPLVSEDGTRMLGGYIGRTEVQYVLERSRKTQDISPDTLCSFKPEGGAEDDLDDLDFELGGAPLAAGGIEEDFSAAMLESTPSGEQQIKFWPWVNQTPLTVSPQLPLEIVMQLFKRMGPRVILVEDHGVLAGLVTVKDVLRWIAIEKPEREPSWEERGGLDSMLEEVWSWIVEPMLAWSAKVLRRR</sequence>
<feature type="transmembrane region" description="Helical" evidence="13">
    <location>
        <begin position="1080"/>
        <end position="1100"/>
    </location>
</feature>
<dbReference type="SUPFAM" id="SSF54631">
    <property type="entry name" value="CBS-domain pair"/>
    <property type="match status" value="1"/>
</dbReference>
<dbReference type="EMBL" id="DF849564">
    <property type="protein sequence ID" value="GAT58051.1"/>
    <property type="molecule type" value="Genomic_DNA"/>
</dbReference>
<dbReference type="InterPro" id="IPR001807">
    <property type="entry name" value="ClC"/>
</dbReference>
<dbReference type="Gene3D" id="3.50.50.60">
    <property type="entry name" value="FAD/NAD(P)-binding domain"/>
    <property type="match status" value="1"/>
</dbReference>
<keyword evidence="10 13" id="KW-0868">Chloride</keyword>
<evidence type="ECO:0000256" key="7">
    <source>
        <dbReference type="ARBA" id="ARBA00023002"/>
    </source>
</evidence>
<keyword evidence="9 13" id="KW-0472">Membrane</keyword>